<dbReference type="InterPro" id="IPR014621">
    <property type="entry name" value="UCP036778_sugar_epimerase"/>
</dbReference>
<keyword evidence="3" id="KW-1185">Reference proteome</keyword>
<dbReference type="Gene3D" id="3.20.20.150">
    <property type="entry name" value="Divalent-metal-dependent TIM barrel enzymes"/>
    <property type="match status" value="1"/>
</dbReference>
<dbReference type="Pfam" id="PF01261">
    <property type="entry name" value="AP_endonuc_2"/>
    <property type="match status" value="1"/>
</dbReference>
<sequence>MSIKFSLNRMSIPRSSYADFLTVAKNLGVSGVEIRNDLPGVELNDGSKAEDILAATNAAGVEIASINALQRFDQFNPEKKAEAEALAQYAKACGSKAIVLCPTCDRNDKRSTEERFADLVDSLTNLGPILEANQLIGLIEPLGFEICALRLKGVAVKAIKESGFPNVFKVVHDTFHHYVAGEQEFFPEWTGLIHISGVESVQVERPGMLDMHRVLVGKEDRLGNIPQLQYLLNAGFNGYVSFEPFAEEVASLSIEEAEKQLGESIAFIKAGVNLS</sequence>
<evidence type="ECO:0000313" key="3">
    <source>
        <dbReference type="Proteomes" id="UP001165395"/>
    </source>
</evidence>
<dbReference type="InterPro" id="IPR050312">
    <property type="entry name" value="IolE/XylAMocC-like"/>
</dbReference>
<evidence type="ECO:0000313" key="2">
    <source>
        <dbReference type="EMBL" id="MCB6184588.1"/>
    </source>
</evidence>
<proteinExistence type="predicted"/>
<dbReference type="EMBL" id="JAJBZT010000007">
    <property type="protein sequence ID" value="MCB6184588.1"/>
    <property type="molecule type" value="Genomic_DNA"/>
</dbReference>
<dbReference type="PIRSF" id="PIRSF036778">
    <property type="entry name" value="UCP036778"/>
    <property type="match status" value="1"/>
</dbReference>
<dbReference type="PANTHER" id="PTHR12110:SF21">
    <property type="entry name" value="XYLOSE ISOMERASE-LIKE TIM BARREL DOMAIN-CONTAINING PROTEIN"/>
    <property type="match status" value="1"/>
</dbReference>
<accession>A0ABS8D985</accession>
<dbReference type="SUPFAM" id="SSF51658">
    <property type="entry name" value="Xylose isomerase-like"/>
    <property type="match status" value="1"/>
</dbReference>
<reference evidence="2" key="1">
    <citation type="submission" date="2021-10" db="EMBL/GenBank/DDBJ databases">
        <title>The complete genome sequence of Leeia sp. TBRC 13508.</title>
        <authorList>
            <person name="Charoenyingcharoen P."/>
            <person name="Yukphan P."/>
        </authorList>
    </citation>
    <scope>NUCLEOTIDE SEQUENCE</scope>
    <source>
        <strain evidence="2">TBRC 13508</strain>
    </source>
</reference>
<dbReference type="PANTHER" id="PTHR12110">
    <property type="entry name" value="HYDROXYPYRUVATE ISOMERASE"/>
    <property type="match status" value="1"/>
</dbReference>
<protein>
    <submittedName>
        <fullName evidence="2">TIM barrel protein</fullName>
    </submittedName>
</protein>
<dbReference type="InterPro" id="IPR036237">
    <property type="entry name" value="Xyl_isomerase-like_sf"/>
</dbReference>
<dbReference type="InterPro" id="IPR013022">
    <property type="entry name" value="Xyl_isomerase-like_TIM-brl"/>
</dbReference>
<comment type="caution">
    <text evidence="2">The sequence shown here is derived from an EMBL/GenBank/DDBJ whole genome shotgun (WGS) entry which is preliminary data.</text>
</comment>
<gene>
    <name evidence="2" type="ORF">LIN78_13660</name>
</gene>
<organism evidence="2 3">
    <name type="scientific">Leeia speluncae</name>
    <dbReference type="NCBI Taxonomy" id="2884804"/>
    <lineage>
        <taxon>Bacteria</taxon>
        <taxon>Pseudomonadati</taxon>
        <taxon>Pseudomonadota</taxon>
        <taxon>Betaproteobacteria</taxon>
        <taxon>Neisseriales</taxon>
        <taxon>Leeiaceae</taxon>
        <taxon>Leeia</taxon>
    </lineage>
</organism>
<name>A0ABS8D985_9NEIS</name>
<dbReference type="Proteomes" id="UP001165395">
    <property type="component" value="Unassembled WGS sequence"/>
</dbReference>
<dbReference type="RefSeq" id="WP_227181397.1">
    <property type="nucleotide sequence ID" value="NZ_JAJBZT010000007.1"/>
</dbReference>
<feature type="domain" description="Xylose isomerase-like TIM barrel" evidence="1">
    <location>
        <begin position="23"/>
        <end position="270"/>
    </location>
</feature>
<evidence type="ECO:0000259" key="1">
    <source>
        <dbReference type="Pfam" id="PF01261"/>
    </source>
</evidence>